<proteinExistence type="predicted"/>
<evidence type="ECO:0008006" key="3">
    <source>
        <dbReference type="Google" id="ProtNLM"/>
    </source>
</evidence>
<gene>
    <name evidence="1" type="ORF">GCM10007391_12900</name>
</gene>
<evidence type="ECO:0000313" key="2">
    <source>
        <dbReference type="Proteomes" id="UP000631300"/>
    </source>
</evidence>
<keyword evidence="2" id="KW-1185">Reference proteome</keyword>
<dbReference type="RefSeq" id="WP_189404538.1">
    <property type="nucleotide sequence ID" value="NZ_BMXP01000002.1"/>
</dbReference>
<dbReference type="Proteomes" id="UP000631300">
    <property type="component" value="Unassembled WGS sequence"/>
</dbReference>
<dbReference type="EMBL" id="BMXP01000002">
    <property type="protein sequence ID" value="GGW81182.1"/>
    <property type="molecule type" value="Genomic_DNA"/>
</dbReference>
<evidence type="ECO:0000313" key="1">
    <source>
        <dbReference type="EMBL" id="GGW81182.1"/>
    </source>
</evidence>
<reference evidence="1" key="2">
    <citation type="submission" date="2020-09" db="EMBL/GenBank/DDBJ databases">
        <authorList>
            <person name="Sun Q."/>
            <person name="Kim S."/>
        </authorList>
    </citation>
    <scope>NUCLEOTIDE SEQUENCE</scope>
    <source>
        <strain evidence="1">KCTC 22164</strain>
    </source>
</reference>
<protein>
    <recommendedName>
        <fullName evidence="3">Solute-binding protein family 3/N-terminal domain-containing protein</fullName>
    </recommendedName>
</protein>
<dbReference type="AlphaFoldDB" id="A0A918JL23"/>
<dbReference type="SUPFAM" id="SSF53850">
    <property type="entry name" value="Periplasmic binding protein-like II"/>
    <property type="match status" value="1"/>
</dbReference>
<organism evidence="1 2">
    <name type="scientific">Alteromonas halophila</name>
    <dbReference type="NCBI Taxonomy" id="516698"/>
    <lineage>
        <taxon>Bacteria</taxon>
        <taxon>Pseudomonadati</taxon>
        <taxon>Pseudomonadota</taxon>
        <taxon>Gammaproteobacteria</taxon>
        <taxon>Alteromonadales</taxon>
        <taxon>Alteromonadaceae</taxon>
        <taxon>Alteromonas/Salinimonas group</taxon>
        <taxon>Alteromonas</taxon>
    </lineage>
</organism>
<comment type="caution">
    <text evidence="1">The sequence shown here is derived from an EMBL/GenBank/DDBJ whole genome shotgun (WGS) entry which is preliminary data.</text>
</comment>
<name>A0A918JL23_9ALTE</name>
<accession>A0A918JL23</accession>
<sequence>MLLLCGSVAASGDEDEPLIITVPAVVEGKAPLHSYIEQVLRLSLIRSAETQNETFIIKRDTPATQERQLRELDRDAINVTWSVLTQKREERYLPIPFPLLGGLFSYRVLVVNESNHEIGPDTSVTTLKKLTAIQGYDWPDKAIMEANGYKVKGAEYQLAFTLLRTGYVDYFPRAAVEAGSELALHEDLKVAEGPALYYPNNLVFFVSKKNKQLHERLYRGLQILQDSGELIALQKEHGLFQSACALLSGRQVISLHVQPSPLLSALQAHGFSLNCADILAN</sequence>
<reference evidence="1" key="1">
    <citation type="journal article" date="2014" name="Int. J. Syst. Evol. Microbiol.">
        <title>Complete genome sequence of Corynebacterium casei LMG S-19264T (=DSM 44701T), isolated from a smear-ripened cheese.</title>
        <authorList>
            <consortium name="US DOE Joint Genome Institute (JGI-PGF)"/>
            <person name="Walter F."/>
            <person name="Albersmeier A."/>
            <person name="Kalinowski J."/>
            <person name="Ruckert C."/>
        </authorList>
    </citation>
    <scope>NUCLEOTIDE SEQUENCE</scope>
    <source>
        <strain evidence="1">KCTC 22164</strain>
    </source>
</reference>
<dbReference type="Gene3D" id="3.40.190.10">
    <property type="entry name" value="Periplasmic binding protein-like II"/>
    <property type="match status" value="2"/>
</dbReference>